<feature type="transmembrane region" description="Helical" evidence="12">
    <location>
        <begin position="417"/>
        <end position="435"/>
    </location>
</feature>
<evidence type="ECO:0000256" key="10">
    <source>
        <dbReference type="ARBA" id="ARBA00023201"/>
    </source>
</evidence>
<feature type="transmembrane region" description="Helical" evidence="12">
    <location>
        <begin position="258"/>
        <end position="284"/>
    </location>
</feature>
<dbReference type="InterPro" id="IPR038377">
    <property type="entry name" value="Na/Glc_symporter_sf"/>
</dbReference>
<keyword evidence="5 12" id="KW-0812">Transmembrane</keyword>
<evidence type="ECO:0000256" key="2">
    <source>
        <dbReference type="ARBA" id="ARBA00006434"/>
    </source>
</evidence>
<dbReference type="InterPro" id="IPR051163">
    <property type="entry name" value="Sodium:Solute_Symporter_SSF"/>
</dbReference>
<keyword evidence="3" id="KW-0813">Transport</keyword>
<feature type="transmembrane region" description="Helical" evidence="12">
    <location>
        <begin position="64"/>
        <end position="86"/>
    </location>
</feature>
<dbReference type="GO" id="GO:0006814">
    <property type="term" value="P:sodium ion transport"/>
    <property type="evidence" value="ECO:0007669"/>
    <property type="project" value="UniProtKB-KW"/>
</dbReference>
<organism evidence="13">
    <name type="scientific">marine metagenome</name>
    <dbReference type="NCBI Taxonomy" id="408172"/>
    <lineage>
        <taxon>unclassified sequences</taxon>
        <taxon>metagenomes</taxon>
        <taxon>ecological metagenomes</taxon>
    </lineage>
</organism>
<evidence type="ECO:0000256" key="11">
    <source>
        <dbReference type="SAM" id="MobiDB-lite"/>
    </source>
</evidence>
<dbReference type="GO" id="GO:0005886">
    <property type="term" value="C:plasma membrane"/>
    <property type="evidence" value="ECO:0007669"/>
    <property type="project" value="UniProtKB-SubCell"/>
</dbReference>
<evidence type="ECO:0000256" key="6">
    <source>
        <dbReference type="ARBA" id="ARBA00022989"/>
    </source>
</evidence>
<accession>A0A381R802</accession>
<feature type="transmembrane region" description="Helical" evidence="12">
    <location>
        <begin position="140"/>
        <end position="159"/>
    </location>
</feature>
<dbReference type="Pfam" id="PF00474">
    <property type="entry name" value="SSF"/>
    <property type="match status" value="1"/>
</dbReference>
<sequence length="483" mass="51171">VYLTGVTAWGAWLGRGQTGGQDYFLGNRELPWIAVMLSIVATETSTLTFLSIPGVSYLGTLGFLQLTFGYLAGRVVVSMFLLPAYYRGELSTAYALLEERFGQGARRFASAVFMVTRLLADSVRLFASAIPLALVTGWDYPVSIAVIGAVTLVYTYFGGIKAVVWVDAVQMGLYLLGAVVAIAALQVLTPDGWTGILSSAGEAGKLDVLDWSLDFSLAYTVWAGVLGGAVFTMASHGTDQLLVQRLLTCRDVEASKKALVGSGVVVMGQFLLFLVVGLGLWVYYEGRAFDTTDEIFARFIVEELRPGISGLIVAGVFAAAMSSLSSSINSLASASAYDFWAPWAGAEDDEARTLRAGKVFTLVWATLLVGGAILFIQLSEGNTAVEVALAIASVVYGGLLGTFILAIRSQRADQRSAIVGMIAGISVVAAIWWFARASVAWPWFVPIGTAVTMAVGWALGRGSTAGPGSTLPESDRTHTSPSP</sequence>
<keyword evidence="10" id="KW-0739">Sodium transport</keyword>
<reference evidence="13" key="1">
    <citation type="submission" date="2018-05" db="EMBL/GenBank/DDBJ databases">
        <authorList>
            <person name="Lanie J.A."/>
            <person name="Ng W.-L."/>
            <person name="Kazmierczak K.M."/>
            <person name="Andrzejewski T.M."/>
            <person name="Davidsen T.M."/>
            <person name="Wayne K.J."/>
            <person name="Tettelin H."/>
            <person name="Glass J.I."/>
            <person name="Rusch D."/>
            <person name="Podicherti R."/>
            <person name="Tsui H.-C.T."/>
            <person name="Winkler M.E."/>
        </authorList>
    </citation>
    <scope>NUCLEOTIDE SEQUENCE</scope>
</reference>
<feature type="compositionally biased region" description="Basic and acidic residues" evidence="11">
    <location>
        <begin position="473"/>
        <end position="483"/>
    </location>
</feature>
<protein>
    <recommendedName>
        <fullName evidence="14">Sodium:solute symporter</fullName>
    </recommendedName>
</protein>
<evidence type="ECO:0000256" key="4">
    <source>
        <dbReference type="ARBA" id="ARBA00022475"/>
    </source>
</evidence>
<feature type="transmembrane region" description="Helical" evidence="12">
    <location>
        <begin position="30"/>
        <end position="52"/>
    </location>
</feature>
<dbReference type="InterPro" id="IPR001734">
    <property type="entry name" value="Na/solute_symporter"/>
</dbReference>
<evidence type="ECO:0000256" key="9">
    <source>
        <dbReference type="ARBA" id="ARBA00023136"/>
    </source>
</evidence>
<keyword evidence="4" id="KW-1003">Cell membrane</keyword>
<evidence type="ECO:0000313" key="13">
    <source>
        <dbReference type="EMBL" id="SUZ86939.1"/>
    </source>
</evidence>
<feature type="transmembrane region" description="Helical" evidence="12">
    <location>
        <begin position="384"/>
        <end position="405"/>
    </location>
</feature>
<dbReference type="PANTHER" id="PTHR42985:SF47">
    <property type="entry name" value="INTEGRAL MEMBRANE TRANSPORT PROTEIN"/>
    <property type="match status" value="1"/>
</dbReference>
<evidence type="ECO:0000256" key="12">
    <source>
        <dbReference type="SAM" id="Phobius"/>
    </source>
</evidence>
<feature type="transmembrane region" description="Helical" evidence="12">
    <location>
        <begin position="171"/>
        <end position="189"/>
    </location>
</feature>
<dbReference type="AlphaFoldDB" id="A0A381R802"/>
<proteinExistence type="inferred from homology"/>
<evidence type="ECO:0000256" key="8">
    <source>
        <dbReference type="ARBA" id="ARBA00023065"/>
    </source>
</evidence>
<keyword evidence="8" id="KW-0406">Ion transport</keyword>
<evidence type="ECO:0000256" key="1">
    <source>
        <dbReference type="ARBA" id="ARBA00004651"/>
    </source>
</evidence>
<dbReference type="GO" id="GO:0015293">
    <property type="term" value="F:symporter activity"/>
    <property type="evidence" value="ECO:0007669"/>
    <property type="project" value="TreeGrafter"/>
</dbReference>
<feature type="transmembrane region" description="Helical" evidence="12">
    <location>
        <begin position="217"/>
        <end position="237"/>
    </location>
</feature>
<dbReference type="Gene3D" id="1.20.1730.10">
    <property type="entry name" value="Sodium/glucose cotransporter"/>
    <property type="match status" value="1"/>
</dbReference>
<feature type="transmembrane region" description="Helical" evidence="12">
    <location>
        <begin position="441"/>
        <end position="459"/>
    </location>
</feature>
<gene>
    <name evidence="13" type="ORF">METZ01_LOCUS39793</name>
</gene>
<evidence type="ECO:0000256" key="5">
    <source>
        <dbReference type="ARBA" id="ARBA00022692"/>
    </source>
</evidence>
<comment type="similarity">
    <text evidence="2">Belongs to the sodium:solute symporter (SSF) (TC 2.A.21) family.</text>
</comment>
<comment type="subcellular location">
    <subcellularLocation>
        <location evidence="1">Cell membrane</location>
        <topology evidence="1">Multi-pass membrane protein</topology>
    </subcellularLocation>
</comment>
<evidence type="ECO:0008006" key="14">
    <source>
        <dbReference type="Google" id="ProtNLM"/>
    </source>
</evidence>
<evidence type="ECO:0000256" key="3">
    <source>
        <dbReference type="ARBA" id="ARBA00022448"/>
    </source>
</evidence>
<feature type="transmembrane region" description="Helical" evidence="12">
    <location>
        <begin position="359"/>
        <end position="378"/>
    </location>
</feature>
<feature type="non-terminal residue" evidence="13">
    <location>
        <position position="1"/>
    </location>
</feature>
<name>A0A381R802_9ZZZZ</name>
<dbReference type="PANTHER" id="PTHR42985">
    <property type="entry name" value="SODIUM-COUPLED MONOCARBOXYLATE TRANSPORTER"/>
    <property type="match status" value="1"/>
</dbReference>
<feature type="transmembrane region" description="Helical" evidence="12">
    <location>
        <begin position="304"/>
        <end position="324"/>
    </location>
</feature>
<dbReference type="EMBL" id="UINC01001705">
    <property type="protein sequence ID" value="SUZ86939.1"/>
    <property type="molecule type" value="Genomic_DNA"/>
</dbReference>
<evidence type="ECO:0000256" key="7">
    <source>
        <dbReference type="ARBA" id="ARBA00023053"/>
    </source>
</evidence>
<dbReference type="NCBIfam" id="TIGR00813">
    <property type="entry name" value="sss"/>
    <property type="match status" value="1"/>
</dbReference>
<keyword evidence="6 12" id="KW-1133">Transmembrane helix</keyword>
<dbReference type="PROSITE" id="PS50283">
    <property type="entry name" value="NA_SOLUT_SYMP_3"/>
    <property type="match status" value="1"/>
</dbReference>
<dbReference type="CDD" id="cd11493">
    <property type="entry name" value="SLC5sbd_NIS-like_u1"/>
    <property type="match status" value="1"/>
</dbReference>
<keyword evidence="9 12" id="KW-0472">Membrane</keyword>
<feature type="region of interest" description="Disordered" evidence="11">
    <location>
        <begin position="464"/>
        <end position="483"/>
    </location>
</feature>
<keyword evidence="7" id="KW-0915">Sodium</keyword>